<sequence length="171" mass="19083">MKSTLSIALLCLVMACSGKKSGTGESEQASEKPDSPVMVGNDVDPSGCKGSAGYTWSAVKKKCIRFFEEGTPFEKYESTAPENPVTTAYVVLSDDHSKAEVFFGETDKPAVLEKKEVVEGETMPILFENEDEQLKIRFYKDTYQILFQDSIRFTQDYSFKNGLAEKLEKTK</sequence>
<reference evidence="2 3" key="1">
    <citation type="submission" date="2019-01" db="EMBL/GenBank/DDBJ databases">
        <title>Spirosoma flava sp. nov., a propanil-degrading bacterium isolated from herbicide-contaminated soil.</title>
        <authorList>
            <person name="Zhang L."/>
            <person name="Jiang J.-D."/>
        </authorList>
    </citation>
    <scope>NUCLEOTIDE SEQUENCE [LARGE SCALE GENOMIC DNA]</scope>
    <source>
        <strain evidence="2 3">TY50</strain>
    </source>
</reference>
<evidence type="ECO:0000313" key="2">
    <source>
        <dbReference type="EMBL" id="RYC68854.1"/>
    </source>
</evidence>
<evidence type="ECO:0000256" key="1">
    <source>
        <dbReference type="SAM" id="MobiDB-lite"/>
    </source>
</evidence>
<accession>A0A4Q2UI38</accession>
<dbReference type="Proteomes" id="UP000290407">
    <property type="component" value="Unassembled WGS sequence"/>
</dbReference>
<comment type="caution">
    <text evidence="2">The sequence shown here is derived from an EMBL/GenBank/DDBJ whole genome shotgun (WGS) entry which is preliminary data.</text>
</comment>
<feature type="region of interest" description="Disordered" evidence="1">
    <location>
        <begin position="19"/>
        <end position="44"/>
    </location>
</feature>
<name>A0A4Q2UI38_9BACT</name>
<proteinExistence type="predicted"/>
<protein>
    <recommendedName>
        <fullName evidence="4">Copper resistance protein NlpE</fullName>
    </recommendedName>
</protein>
<dbReference type="AlphaFoldDB" id="A0A4Q2UI38"/>
<dbReference type="RefSeq" id="WP_129602464.1">
    <property type="nucleotide sequence ID" value="NZ_SBLB01000004.1"/>
</dbReference>
<gene>
    <name evidence="2" type="ORF">EQG79_15670</name>
</gene>
<evidence type="ECO:0000313" key="3">
    <source>
        <dbReference type="Proteomes" id="UP000290407"/>
    </source>
</evidence>
<evidence type="ECO:0008006" key="4">
    <source>
        <dbReference type="Google" id="ProtNLM"/>
    </source>
</evidence>
<dbReference type="EMBL" id="SBLB01000004">
    <property type="protein sequence ID" value="RYC68854.1"/>
    <property type="molecule type" value="Genomic_DNA"/>
</dbReference>
<keyword evidence="3" id="KW-1185">Reference proteome</keyword>
<organism evidence="2 3">
    <name type="scientific">Spirosoma sordidisoli</name>
    <dbReference type="NCBI Taxonomy" id="2502893"/>
    <lineage>
        <taxon>Bacteria</taxon>
        <taxon>Pseudomonadati</taxon>
        <taxon>Bacteroidota</taxon>
        <taxon>Cytophagia</taxon>
        <taxon>Cytophagales</taxon>
        <taxon>Cytophagaceae</taxon>
        <taxon>Spirosoma</taxon>
    </lineage>
</organism>
<dbReference type="PROSITE" id="PS51257">
    <property type="entry name" value="PROKAR_LIPOPROTEIN"/>
    <property type="match status" value="1"/>
</dbReference>